<proteinExistence type="predicted"/>
<comment type="caution">
    <text evidence="1">The sequence shown here is derived from an EMBL/GenBank/DDBJ whole genome shotgun (WGS) entry which is preliminary data.</text>
</comment>
<name>A0AAE3AWL7_9FIRM</name>
<protein>
    <recommendedName>
        <fullName evidence="3">Enterochelin esterase</fullName>
    </recommendedName>
</protein>
<dbReference type="InterPro" id="IPR050583">
    <property type="entry name" value="Mycobacterial_A85_antigen"/>
</dbReference>
<organism evidence="1 2">
    <name type="scientific">Gallintestinimicrobium propionicum</name>
    <dbReference type="NCBI Taxonomy" id="2981770"/>
    <lineage>
        <taxon>Bacteria</taxon>
        <taxon>Bacillati</taxon>
        <taxon>Bacillota</taxon>
        <taxon>Clostridia</taxon>
        <taxon>Lachnospirales</taxon>
        <taxon>Lachnospiraceae</taxon>
        <taxon>Gallintestinimicrobium</taxon>
    </lineage>
</organism>
<dbReference type="Gene3D" id="3.40.50.1820">
    <property type="entry name" value="alpha/beta hydrolase"/>
    <property type="match status" value="1"/>
</dbReference>
<dbReference type="PANTHER" id="PTHR48098:SF1">
    <property type="entry name" value="DIACYLGLYCEROL ACYLTRANSFERASE_MYCOLYLTRANSFERASE AG85A"/>
    <property type="match status" value="1"/>
</dbReference>
<keyword evidence="2" id="KW-1185">Reference proteome</keyword>
<dbReference type="InterPro" id="IPR000801">
    <property type="entry name" value="Esterase-like"/>
</dbReference>
<sequence length="374" mass="43270">MTENLFLQDQAVSFHRPYPASLTALHEKQPEQGIFYRQDGTPFLKLWMKNACDVKIVIGQDTYILLEVERNLWEVKLPLEPGFYYAALYVDSVEIVSPYLPIGYGYSRPCNYLEIGPAMEACRLKDVLHGSIRHEYFYSEVTGQTESCLVYAPPGYDRDQLRLPVLYLQHGFGENEGSWVWQGRIGWMMDNFLSEKKVTPMLIVMADGMMSEDGDPEKKIIPSLFTKFLTQDLMPYVEAHYRVLTGRENCAIAGLSMGSMQAAMAAFSYPEKFAWIGLFSGFLRNYIGVEEIADSHLMQAFADVEAFNQNTRLLFRAMGREDSFFTWFMQEDQLCEDYGLKQVRRVYDGGHDWNVWRKCAAEFLPMLFRTQEIR</sequence>
<gene>
    <name evidence="1" type="ORF">LKD45_15540</name>
</gene>
<dbReference type="InterPro" id="IPR029058">
    <property type="entry name" value="AB_hydrolase_fold"/>
</dbReference>
<reference evidence="1 2" key="1">
    <citation type="submission" date="2021-10" db="EMBL/GenBank/DDBJ databases">
        <title>Anaerobic single-cell dispensing facilitates the cultivation of human gut bacteria.</title>
        <authorList>
            <person name="Afrizal A."/>
        </authorList>
    </citation>
    <scope>NUCLEOTIDE SEQUENCE [LARGE SCALE GENOMIC DNA]</scope>
    <source>
        <strain evidence="1 2">CLA-AA-H244</strain>
    </source>
</reference>
<evidence type="ECO:0000313" key="2">
    <source>
        <dbReference type="Proteomes" id="UP001199355"/>
    </source>
</evidence>
<dbReference type="SUPFAM" id="SSF53474">
    <property type="entry name" value="alpha/beta-Hydrolases"/>
    <property type="match status" value="1"/>
</dbReference>
<dbReference type="PANTHER" id="PTHR48098">
    <property type="entry name" value="ENTEROCHELIN ESTERASE-RELATED"/>
    <property type="match status" value="1"/>
</dbReference>
<dbReference type="GO" id="GO:0016747">
    <property type="term" value="F:acyltransferase activity, transferring groups other than amino-acyl groups"/>
    <property type="evidence" value="ECO:0007669"/>
    <property type="project" value="TreeGrafter"/>
</dbReference>
<accession>A0AAE3AWL7</accession>
<dbReference type="EMBL" id="JAJEQF010000060">
    <property type="protein sequence ID" value="MCC2169079.1"/>
    <property type="molecule type" value="Genomic_DNA"/>
</dbReference>
<dbReference type="Proteomes" id="UP001199355">
    <property type="component" value="Unassembled WGS sequence"/>
</dbReference>
<evidence type="ECO:0000313" key="1">
    <source>
        <dbReference type="EMBL" id="MCC2169079.1"/>
    </source>
</evidence>
<dbReference type="AlphaFoldDB" id="A0AAE3AWL7"/>
<evidence type="ECO:0008006" key="3">
    <source>
        <dbReference type="Google" id="ProtNLM"/>
    </source>
</evidence>
<dbReference type="Pfam" id="PF00756">
    <property type="entry name" value="Esterase"/>
    <property type="match status" value="1"/>
</dbReference>
<dbReference type="RefSeq" id="WP_021914405.1">
    <property type="nucleotide sequence ID" value="NZ_JAJEQF010000060.1"/>
</dbReference>